<evidence type="ECO:0000313" key="2">
    <source>
        <dbReference type="EMBL" id="SCU73075.1"/>
    </source>
</evidence>
<proteinExistence type="predicted"/>
<feature type="region of interest" description="Disordered" evidence="1">
    <location>
        <begin position="1"/>
        <end position="35"/>
    </location>
</feature>
<gene>
    <name evidence="2" type="ORF">TEOVI_000604900</name>
</gene>
<evidence type="ECO:0000256" key="1">
    <source>
        <dbReference type="SAM" id="MobiDB-lite"/>
    </source>
</evidence>
<feature type="compositionally biased region" description="Gly residues" evidence="1">
    <location>
        <begin position="1"/>
        <end position="22"/>
    </location>
</feature>
<feature type="compositionally biased region" description="Low complexity" evidence="1">
    <location>
        <begin position="451"/>
        <end position="471"/>
    </location>
</feature>
<dbReference type="EMBL" id="CZPT02001986">
    <property type="protein sequence ID" value="SCU73075.1"/>
    <property type="molecule type" value="Genomic_DNA"/>
</dbReference>
<dbReference type="Gene3D" id="3.30.70.330">
    <property type="match status" value="1"/>
</dbReference>
<dbReference type="Proteomes" id="UP000195570">
    <property type="component" value="Unassembled WGS sequence"/>
</dbReference>
<feature type="region of interest" description="Disordered" evidence="1">
    <location>
        <begin position="191"/>
        <end position="217"/>
    </location>
</feature>
<protein>
    <recommendedName>
        <fullName evidence="4">RNA-binding protein</fullName>
    </recommendedName>
</protein>
<feature type="region of interest" description="Disordered" evidence="1">
    <location>
        <begin position="451"/>
        <end position="480"/>
    </location>
</feature>
<organism evidence="2 3">
    <name type="scientific">Trypanosoma equiperdum</name>
    <dbReference type="NCBI Taxonomy" id="5694"/>
    <lineage>
        <taxon>Eukaryota</taxon>
        <taxon>Discoba</taxon>
        <taxon>Euglenozoa</taxon>
        <taxon>Kinetoplastea</taxon>
        <taxon>Metakinetoplastina</taxon>
        <taxon>Trypanosomatida</taxon>
        <taxon>Trypanosomatidae</taxon>
        <taxon>Trypanosoma</taxon>
    </lineage>
</organism>
<name>A0A1G4IL29_TRYEQ</name>
<dbReference type="VEuPathDB" id="TriTrypDB:TEOVI_000604900"/>
<accession>A0A1G4IL29</accession>
<dbReference type="Pfam" id="PF13893">
    <property type="entry name" value="RRM_5"/>
    <property type="match status" value="2"/>
</dbReference>
<dbReference type="RefSeq" id="XP_067083494.1">
    <property type="nucleotide sequence ID" value="XM_067227393.1"/>
</dbReference>
<comment type="caution">
    <text evidence="2">The sequence shown here is derived from an EMBL/GenBank/DDBJ whole genome shotgun (WGS) entry which is preliminary data.</text>
</comment>
<dbReference type="PANTHER" id="PTHR15592">
    <property type="entry name" value="MATRIN 3/NUCLEAR PROTEIN 220-RELATED"/>
    <property type="match status" value="1"/>
</dbReference>
<evidence type="ECO:0008006" key="4">
    <source>
        <dbReference type="Google" id="ProtNLM"/>
    </source>
</evidence>
<dbReference type="GeneID" id="92379988"/>
<evidence type="ECO:0000313" key="3">
    <source>
        <dbReference type="Proteomes" id="UP000195570"/>
    </source>
</evidence>
<keyword evidence="3" id="KW-1185">Reference proteome</keyword>
<dbReference type="AlphaFoldDB" id="A0A1G4IL29"/>
<sequence length="480" mass="51674">MQGAYGGRGRGMARGRGGGGGFDSSRGAGRHPYMTSNVPTDTLCVRITEVRQPVTEDMMFRVFASISTNPRRIQIAPSSDPNETVVMAQFSDTYATQRVMENLNNRNIFNDGNKMMMTYSAWEPTPVLPAPVPPVPVYGGAAPVYGGVQVNPGVAFPQPQVHQPQPGVYAQPRQQPMPQMPMAASVPPMRLGNDQQGGRNNRGRGRNGSRGGAAGAVPPGMMGFDPMMMGYPAMASIMQMPGGMMAFMNQQRPPQNSPTVFLSVTIVPESEPLHSIFVLIEVYGGVVTIRRNHNRKEILTVKMASVPEADSVVQFLRKVPFAGGTVSAKRFPTYTERTPCTDDGNPHDSATVQYDFTTARHRSPGQRSRCHPSSVLKVTGCGGYSEADVMTYFTSENFYPDRIIKDDEGSFTVYMADVETAVALLLKCHNNVCGEERSNVLFIEGPRDTTTSATAANNASASGSAVAENVNEGAGENGSA</sequence>
<reference evidence="2" key="1">
    <citation type="submission" date="2016-09" db="EMBL/GenBank/DDBJ databases">
        <authorList>
            <person name="Hebert L."/>
            <person name="Moumen B."/>
        </authorList>
    </citation>
    <scope>NUCLEOTIDE SEQUENCE [LARGE SCALE GENOMIC DNA]</scope>
    <source>
        <strain evidence="2">OVI</strain>
    </source>
</reference>
<dbReference type="InterPro" id="IPR012677">
    <property type="entry name" value="Nucleotide-bd_a/b_plait_sf"/>
</dbReference>